<name>A0A978VTM1_ZIZJJ</name>
<dbReference type="Pfam" id="PF10294">
    <property type="entry name" value="Methyltransf_16"/>
    <property type="match status" value="1"/>
</dbReference>
<comment type="caution">
    <text evidence="2">The sequence shown here is derived from an EMBL/GenBank/DDBJ whole genome shotgun (WGS) entry which is preliminary data.</text>
</comment>
<evidence type="ECO:0000313" key="3">
    <source>
        <dbReference type="Proteomes" id="UP000813462"/>
    </source>
</evidence>
<organism evidence="2 3">
    <name type="scientific">Ziziphus jujuba var. spinosa</name>
    <dbReference type="NCBI Taxonomy" id="714518"/>
    <lineage>
        <taxon>Eukaryota</taxon>
        <taxon>Viridiplantae</taxon>
        <taxon>Streptophyta</taxon>
        <taxon>Embryophyta</taxon>
        <taxon>Tracheophyta</taxon>
        <taxon>Spermatophyta</taxon>
        <taxon>Magnoliopsida</taxon>
        <taxon>eudicotyledons</taxon>
        <taxon>Gunneridae</taxon>
        <taxon>Pentapetalae</taxon>
        <taxon>rosids</taxon>
        <taxon>fabids</taxon>
        <taxon>Rosales</taxon>
        <taxon>Rhamnaceae</taxon>
        <taxon>Paliureae</taxon>
        <taxon>Ziziphus</taxon>
    </lineage>
</organism>
<sequence length="281" mass="31747">MEREKEEEEEEIVCLDESFFINDNYQLTTFTFGSQVIQLFCLHSASRISRVDQGWIPCTVAIEIELDSKLVRLLRINEMTFDMYVFPFSMCYAFPVIMVLAISSAADFDLTGQLVWPGAMLLNDYISKNSELLQGRSVIELGSGVGKQKRIGKIRAARHLVEWHVVSAAASIKGVSFHSFNSMFYSCLAPCTYAMGITGILCSRFCREVVLTDHNEEVLRILKKNVELHSSSQNHNGSSGLAAEKLEWGNSEHIYHILEKYSRGFDLILGADIYIQTISFS</sequence>
<keyword evidence="1" id="KW-0812">Transmembrane</keyword>
<protein>
    <submittedName>
        <fullName evidence="2">Uncharacterized protein</fullName>
    </submittedName>
</protein>
<dbReference type="EMBL" id="JAEACU010000002">
    <property type="protein sequence ID" value="KAH7542166.1"/>
    <property type="molecule type" value="Genomic_DNA"/>
</dbReference>
<reference evidence="2" key="1">
    <citation type="journal article" date="2021" name="Front. Plant Sci.">
        <title>Chromosome-Scale Genome Assembly for Chinese Sour Jujube and Insights Into Its Genome Evolution and Domestication Signature.</title>
        <authorList>
            <person name="Shen L.-Y."/>
            <person name="Luo H."/>
            <person name="Wang X.-L."/>
            <person name="Wang X.-M."/>
            <person name="Qiu X.-J."/>
            <person name="Liu H."/>
            <person name="Zhou S.-S."/>
            <person name="Jia K.-H."/>
            <person name="Nie S."/>
            <person name="Bao Y.-T."/>
            <person name="Zhang R.-G."/>
            <person name="Yun Q.-Z."/>
            <person name="Chai Y.-H."/>
            <person name="Lu J.-Y."/>
            <person name="Li Y."/>
            <person name="Zhao S.-W."/>
            <person name="Mao J.-F."/>
            <person name="Jia S.-G."/>
            <person name="Mao Y.-M."/>
        </authorList>
    </citation>
    <scope>NUCLEOTIDE SEQUENCE</scope>
    <source>
        <strain evidence="2">AT0</strain>
        <tissue evidence="2">Leaf</tissue>
    </source>
</reference>
<dbReference type="InterPro" id="IPR038899">
    <property type="entry name" value="METTL22"/>
</dbReference>
<dbReference type="GO" id="GO:0008276">
    <property type="term" value="F:protein methyltransferase activity"/>
    <property type="evidence" value="ECO:0007669"/>
    <property type="project" value="InterPro"/>
</dbReference>
<feature type="transmembrane region" description="Helical" evidence="1">
    <location>
        <begin position="84"/>
        <end position="106"/>
    </location>
</feature>
<dbReference type="PANTHER" id="PTHR23108:SF3">
    <property type="entry name" value="METHYLTRANSFERASE FAMILY PROTEIN"/>
    <property type="match status" value="1"/>
</dbReference>
<dbReference type="Proteomes" id="UP000813462">
    <property type="component" value="Unassembled WGS sequence"/>
</dbReference>
<dbReference type="InterPro" id="IPR019410">
    <property type="entry name" value="Methyltransf_16"/>
</dbReference>
<gene>
    <name evidence="2" type="ORF">FEM48_Zijuj02G0044400</name>
</gene>
<proteinExistence type="predicted"/>
<dbReference type="AlphaFoldDB" id="A0A978VTM1"/>
<keyword evidence="1" id="KW-0472">Membrane</keyword>
<dbReference type="GO" id="GO:0005634">
    <property type="term" value="C:nucleus"/>
    <property type="evidence" value="ECO:0007669"/>
    <property type="project" value="TreeGrafter"/>
</dbReference>
<dbReference type="PANTHER" id="PTHR23108">
    <property type="entry name" value="METHYLTRANSFERASE-RELATED"/>
    <property type="match status" value="1"/>
</dbReference>
<dbReference type="InterPro" id="IPR029063">
    <property type="entry name" value="SAM-dependent_MTases_sf"/>
</dbReference>
<evidence type="ECO:0000256" key="1">
    <source>
        <dbReference type="SAM" id="Phobius"/>
    </source>
</evidence>
<accession>A0A978VTM1</accession>
<dbReference type="Gene3D" id="3.40.50.150">
    <property type="entry name" value="Vaccinia Virus protein VP39"/>
    <property type="match status" value="1"/>
</dbReference>
<keyword evidence="1" id="KW-1133">Transmembrane helix</keyword>
<evidence type="ECO:0000313" key="2">
    <source>
        <dbReference type="EMBL" id="KAH7542166.1"/>
    </source>
</evidence>